<keyword evidence="3" id="KW-1185">Reference proteome</keyword>
<dbReference type="InterPro" id="IPR037069">
    <property type="entry name" value="AcylCoA_DH/ox_N_sf"/>
</dbReference>
<sequence length="381" mass="40511">MMDQPVTEDVATARLGAAMREALRTAPAVSRGDPFPRAWWQHLGARAMLGVGFDPDGNESRADWPAVAALAGTIARETAHVGLALGWLMNEMLGRFVIGPHVGNDGHRALLRGMAGGHKLVALAISEPQAGAHPKLLRCAARRHDGHWLLDGEKSFVSNGPAADAFVVLAVTGVIEGRNRFDAFVVDADSPGLVRRPTGHEAVLPPLGHCALALDGCVVPDARRLGTESNAFDLIAKPLRTLEDTLLGGAMAGAMQAELDALARWQRGARPTPDTLRRLGALRLELMAIDTLVAQSARQLAREGPGEQLADLNAGLRLILQRWQAGCEAFAAQLNDHETRLPDIAGDLRIVLGIARGVGEARHLKAGTGLVSTKENHEIPA</sequence>
<reference evidence="2 3" key="1">
    <citation type="submission" date="2019-07" db="EMBL/GenBank/DDBJ databases">
        <title>Caenimonas sedimenti sp. nov., isolated from activated sludge.</title>
        <authorList>
            <person name="Xu J."/>
        </authorList>
    </citation>
    <scope>NUCLEOTIDE SEQUENCE [LARGE SCALE GENOMIC DNA]</scope>
    <source>
        <strain evidence="2 3">HX-9-20</strain>
    </source>
</reference>
<dbReference type="RefSeq" id="WP_145892823.1">
    <property type="nucleotide sequence ID" value="NZ_VOBQ01000008.1"/>
</dbReference>
<dbReference type="GO" id="GO:0003995">
    <property type="term" value="F:acyl-CoA dehydrogenase activity"/>
    <property type="evidence" value="ECO:0007669"/>
    <property type="project" value="TreeGrafter"/>
</dbReference>
<organism evidence="2 3">
    <name type="scientific">Caenimonas sedimenti</name>
    <dbReference type="NCBI Taxonomy" id="2596921"/>
    <lineage>
        <taxon>Bacteria</taxon>
        <taxon>Pseudomonadati</taxon>
        <taxon>Pseudomonadota</taxon>
        <taxon>Betaproteobacteria</taxon>
        <taxon>Burkholderiales</taxon>
        <taxon>Comamonadaceae</taxon>
        <taxon>Caenimonas</taxon>
    </lineage>
</organism>
<dbReference type="Gene3D" id="1.10.540.10">
    <property type="entry name" value="Acyl-CoA dehydrogenase/oxidase, N-terminal domain"/>
    <property type="match status" value="1"/>
</dbReference>
<feature type="domain" description="Acyl-CoA oxidase/dehydrogenase middle" evidence="1">
    <location>
        <begin position="122"/>
        <end position="216"/>
    </location>
</feature>
<dbReference type="EMBL" id="VOBQ01000008">
    <property type="protein sequence ID" value="TWO71206.1"/>
    <property type="molecule type" value="Genomic_DNA"/>
</dbReference>
<dbReference type="InterPro" id="IPR006091">
    <property type="entry name" value="Acyl-CoA_Oxase/DH_mid-dom"/>
</dbReference>
<comment type="caution">
    <text evidence="2">The sequence shown here is derived from an EMBL/GenBank/DDBJ whole genome shotgun (WGS) entry which is preliminary data.</text>
</comment>
<dbReference type="InterPro" id="IPR009100">
    <property type="entry name" value="AcylCoA_DH/oxidase_NM_dom_sf"/>
</dbReference>
<dbReference type="Gene3D" id="2.40.110.10">
    <property type="entry name" value="Butyryl-CoA Dehydrogenase, subunit A, domain 2"/>
    <property type="match status" value="1"/>
</dbReference>
<dbReference type="Gene3D" id="1.20.140.10">
    <property type="entry name" value="Butyryl-CoA Dehydrogenase, subunit A, domain 3"/>
    <property type="match status" value="1"/>
</dbReference>
<evidence type="ECO:0000313" key="3">
    <source>
        <dbReference type="Proteomes" id="UP000318199"/>
    </source>
</evidence>
<dbReference type="GO" id="GO:0050660">
    <property type="term" value="F:flavin adenine dinucleotide binding"/>
    <property type="evidence" value="ECO:0007669"/>
    <property type="project" value="InterPro"/>
</dbReference>
<dbReference type="PANTHER" id="PTHR43884:SF12">
    <property type="entry name" value="ISOVALERYL-COA DEHYDROGENASE, MITOCHONDRIAL-RELATED"/>
    <property type="match status" value="1"/>
</dbReference>
<accession>A0A562ZS85</accession>
<dbReference type="AlphaFoldDB" id="A0A562ZS85"/>
<evidence type="ECO:0000313" key="2">
    <source>
        <dbReference type="EMBL" id="TWO71206.1"/>
    </source>
</evidence>
<dbReference type="PANTHER" id="PTHR43884">
    <property type="entry name" value="ACYL-COA DEHYDROGENASE"/>
    <property type="match status" value="1"/>
</dbReference>
<gene>
    <name evidence="2" type="ORF">FN976_09720</name>
</gene>
<proteinExistence type="predicted"/>
<protein>
    <recommendedName>
        <fullName evidence="1">Acyl-CoA oxidase/dehydrogenase middle domain-containing protein</fullName>
    </recommendedName>
</protein>
<dbReference type="OrthoDB" id="5414282at2"/>
<dbReference type="SUPFAM" id="SSF56645">
    <property type="entry name" value="Acyl-CoA dehydrogenase NM domain-like"/>
    <property type="match status" value="1"/>
</dbReference>
<evidence type="ECO:0000259" key="1">
    <source>
        <dbReference type="Pfam" id="PF02770"/>
    </source>
</evidence>
<name>A0A562ZS85_9BURK</name>
<dbReference type="InterPro" id="IPR046373">
    <property type="entry name" value="Acyl-CoA_Oxase/DH_mid-dom_sf"/>
</dbReference>
<dbReference type="Proteomes" id="UP000318199">
    <property type="component" value="Unassembled WGS sequence"/>
</dbReference>
<dbReference type="Pfam" id="PF02770">
    <property type="entry name" value="Acyl-CoA_dh_M"/>
    <property type="match status" value="1"/>
</dbReference>